<proteinExistence type="predicted"/>
<dbReference type="InterPro" id="IPR011009">
    <property type="entry name" value="Kinase-like_dom_sf"/>
</dbReference>
<reference evidence="1 2" key="1">
    <citation type="submission" date="2017-01" db="EMBL/GenBank/DDBJ databases">
        <authorList>
            <person name="Mah S.A."/>
            <person name="Swanson W.J."/>
            <person name="Moy G.W."/>
            <person name="Vacquier V.D."/>
        </authorList>
    </citation>
    <scope>NUCLEOTIDE SEQUENCE [LARGE SCALE GENOMIC DNA]</scope>
    <source>
        <strain evidence="1 2">DSM 45758</strain>
    </source>
</reference>
<organism evidence="1 2">
    <name type="scientific">Micromonospora avicenniae</name>
    <dbReference type="NCBI Taxonomy" id="1198245"/>
    <lineage>
        <taxon>Bacteria</taxon>
        <taxon>Bacillati</taxon>
        <taxon>Actinomycetota</taxon>
        <taxon>Actinomycetes</taxon>
        <taxon>Micromonosporales</taxon>
        <taxon>Micromonosporaceae</taxon>
        <taxon>Micromonospora</taxon>
    </lineage>
</organism>
<dbReference type="GO" id="GO:0016301">
    <property type="term" value="F:kinase activity"/>
    <property type="evidence" value="ECO:0007669"/>
    <property type="project" value="UniProtKB-KW"/>
</dbReference>
<evidence type="ECO:0000313" key="1">
    <source>
        <dbReference type="EMBL" id="SIR63144.1"/>
    </source>
</evidence>
<accession>A0A1N7CI84</accession>
<keyword evidence="2" id="KW-1185">Reference proteome</keyword>
<keyword evidence="1" id="KW-0808">Transferase</keyword>
<dbReference type="SUPFAM" id="SSF56112">
    <property type="entry name" value="Protein kinase-like (PK-like)"/>
    <property type="match status" value="1"/>
</dbReference>
<sequence>MTDRLEIPDGLRWVEGTGAGRAWLAELPDRVAACVAHWSLRVGPPFPYAYASLAMPAELPDGTPAVLKLQYPDAESEHEATALARWSGAGAVRLLEHDPARRALMVERAVPGSPLHELAADAALDTMVALLPRLCVPAGPPFATLAEEAAGWAERMPGKWERANRPYERRLLDAALGFLADLVPSQGEQVLVNQDLHAGNVLRATREPWLVIDPKPLVGEREFAVAPVVRGAELGHSPAAVRHRLDRLSAELGLDRDRVRGWTIAQTLAWSIGEGAVFPAQVDVVRWLLDDPR</sequence>
<keyword evidence="1" id="KW-0418">Kinase</keyword>
<dbReference type="EMBL" id="FTNF01000013">
    <property type="protein sequence ID" value="SIR63144.1"/>
    <property type="molecule type" value="Genomic_DNA"/>
</dbReference>
<name>A0A1N7CI84_9ACTN</name>
<dbReference type="AlphaFoldDB" id="A0A1N7CI84"/>
<dbReference type="InterPro" id="IPR006748">
    <property type="entry name" value="NH2Glyco/OHUrea_AB-resist_kin"/>
</dbReference>
<dbReference type="RefSeq" id="WP_076472031.1">
    <property type="nucleotide sequence ID" value="NZ_FTNF01000013.1"/>
</dbReference>
<dbReference type="STRING" id="1198245.SAMN05444858_11369"/>
<protein>
    <submittedName>
        <fullName evidence="1">Streptomycin 6-kinase</fullName>
    </submittedName>
</protein>
<dbReference type="Proteomes" id="UP000186004">
    <property type="component" value="Unassembled WGS sequence"/>
</dbReference>
<dbReference type="Pfam" id="PF04655">
    <property type="entry name" value="APH_6_hur"/>
    <property type="match status" value="1"/>
</dbReference>
<dbReference type="GO" id="GO:0019748">
    <property type="term" value="P:secondary metabolic process"/>
    <property type="evidence" value="ECO:0007669"/>
    <property type="project" value="InterPro"/>
</dbReference>
<dbReference type="GO" id="GO:0016773">
    <property type="term" value="F:phosphotransferase activity, alcohol group as acceptor"/>
    <property type="evidence" value="ECO:0007669"/>
    <property type="project" value="InterPro"/>
</dbReference>
<dbReference type="OrthoDB" id="3638028at2"/>
<evidence type="ECO:0000313" key="2">
    <source>
        <dbReference type="Proteomes" id="UP000186004"/>
    </source>
</evidence>
<gene>
    <name evidence="1" type="ORF">SAMN05444858_11369</name>
</gene>